<proteinExistence type="predicted"/>
<organism evidence="3 4">
    <name type="scientific">Izhakiella australiensis</name>
    <dbReference type="NCBI Taxonomy" id="1926881"/>
    <lineage>
        <taxon>Bacteria</taxon>
        <taxon>Pseudomonadati</taxon>
        <taxon>Pseudomonadota</taxon>
        <taxon>Gammaproteobacteria</taxon>
        <taxon>Enterobacterales</taxon>
        <taxon>Erwiniaceae</taxon>
        <taxon>Izhakiella</taxon>
    </lineage>
</organism>
<protein>
    <recommendedName>
        <fullName evidence="2">HTH luxR-type domain-containing protein</fullName>
    </recommendedName>
</protein>
<dbReference type="Proteomes" id="UP000190667">
    <property type="component" value="Unassembled WGS sequence"/>
</dbReference>
<reference evidence="3 4" key="1">
    <citation type="submission" date="2016-12" db="EMBL/GenBank/DDBJ databases">
        <title>Izhakiella australiana sp. nov. of genus Izhakiella isolated from Australian desert.</title>
        <authorList>
            <person name="Ji M."/>
        </authorList>
    </citation>
    <scope>NUCLEOTIDE SEQUENCE [LARGE SCALE GENOMIC DNA]</scope>
    <source>
        <strain evidence="3 4">D4N98</strain>
    </source>
</reference>
<gene>
    <name evidence="3" type="ORF">BTJ39_09910</name>
</gene>
<dbReference type="Gene3D" id="1.10.10.10">
    <property type="entry name" value="Winged helix-like DNA-binding domain superfamily/Winged helix DNA-binding domain"/>
    <property type="match status" value="1"/>
</dbReference>
<dbReference type="InterPro" id="IPR000792">
    <property type="entry name" value="Tscrpt_reg_LuxR_C"/>
</dbReference>
<dbReference type="RefSeq" id="WP_078002529.1">
    <property type="nucleotide sequence ID" value="NZ_MRUL01000005.1"/>
</dbReference>
<feature type="domain" description="HTH luxR-type" evidence="2">
    <location>
        <begin position="125"/>
        <end position="182"/>
    </location>
</feature>
<evidence type="ECO:0000313" key="4">
    <source>
        <dbReference type="Proteomes" id="UP000190667"/>
    </source>
</evidence>
<dbReference type="AlphaFoldDB" id="A0A1S8YMD1"/>
<dbReference type="SMART" id="SM00421">
    <property type="entry name" value="HTH_LUXR"/>
    <property type="match status" value="1"/>
</dbReference>
<comment type="caution">
    <text evidence="3">The sequence shown here is derived from an EMBL/GenBank/DDBJ whole genome shotgun (WGS) entry which is preliminary data.</text>
</comment>
<name>A0A1S8YMD1_9GAMM</name>
<evidence type="ECO:0000313" key="3">
    <source>
        <dbReference type="EMBL" id="OON40200.1"/>
    </source>
</evidence>
<keyword evidence="1" id="KW-0238">DNA-binding</keyword>
<dbReference type="SUPFAM" id="SSF46894">
    <property type="entry name" value="C-terminal effector domain of the bipartite response regulators"/>
    <property type="match status" value="1"/>
</dbReference>
<sequence>MLEITIKTDNNFYKKGLYETICQMFNENDFINIKENVHYEIKHHNDIKIFIYDNIAIIATDAYKGTAATTSDSFERYIFIKNDRSDNESVIIKNLFYDVTKKNGIFYPKDIGKIYNKKHSEIKSFHKLSLREKLIFVLTGKGLTNAQIARMLGCSEKSVYNYKKYLITKHYLRSKHHLYRFATCIIQNTLIQQYRCWVIYNINIVSKSPYHHD</sequence>
<dbReference type="InterPro" id="IPR036388">
    <property type="entry name" value="WH-like_DNA-bd_sf"/>
</dbReference>
<dbReference type="CDD" id="cd06170">
    <property type="entry name" value="LuxR_C_like"/>
    <property type="match status" value="1"/>
</dbReference>
<dbReference type="STRING" id="1926881.BTJ39_09910"/>
<dbReference type="EMBL" id="MRUL01000005">
    <property type="protein sequence ID" value="OON40200.1"/>
    <property type="molecule type" value="Genomic_DNA"/>
</dbReference>
<dbReference type="InterPro" id="IPR016032">
    <property type="entry name" value="Sig_transdc_resp-reg_C-effctor"/>
</dbReference>
<evidence type="ECO:0000256" key="1">
    <source>
        <dbReference type="ARBA" id="ARBA00023125"/>
    </source>
</evidence>
<keyword evidence="4" id="KW-1185">Reference proteome</keyword>
<dbReference type="GO" id="GO:0003677">
    <property type="term" value="F:DNA binding"/>
    <property type="evidence" value="ECO:0007669"/>
    <property type="project" value="UniProtKB-KW"/>
</dbReference>
<evidence type="ECO:0000259" key="2">
    <source>
        <dbReference type="SMART" id="SM00421"/>
    </source>
</evidence>
<dbReference type="Pfam" id="PF00196">
    <property type="entry name" value="GerE"/>
    <property type="match status" value="1"/>
</dbReference>
<accession>A0A1S8YMD1</accession>
<dbReference type="GO" id="GO:0006355">
    <property type="term" value="P:regulation of DNA-templated transcription"/>
    <property type="evidence" value="ECO:0007669"/>
    <property type="project" value="InterPro"/>
</dbReference>
<dbReference type="OrthoDB" id="6636404at2"/>